<dbReference type="EMBL" id="KI981176">
    <property type="protein sequence ID" value="EXK23239.1"/>
    <property type="molecule type" value="Genomic_DNA"/>
</dbReference>
<reference evidence="1" key="1">
    <citation type="submission" date="2012-04" db="EMBL/GenBank/DDBJ databases">
        <title>The Genome Sequence of Fusarium oxysporum melonis.</title>
        <authorList>
            <consortium name="The Broad Institute Genome Sequencing Platform"/>
            <person name="Ma L.-J."/>
            <person name="Gale L.R."/>
            <person name="Schwartz D.C."/>
            <person name="Zhou S."/>
            <person name="Corby-Kistler H."/>
            <person name="Young S.K."/>
            <person name="Zeng Q."/>
            <person name="Gargeya S."/>
            <person name="Fitzgerald M."/>
            <person name="Haas B."/>
            <person name="Abouelleil A."/>
            <person name="Alvarado L."/>
            <person name="Arachchi H.M."/>
            <person name="Berlin A."/>
            <person name="Brown A."/>
            <person name="Chapman S.B."/>
            <person name="Chen Z."/>
            <person name="Dunbar C."/>
            <person name="Freedman E."/>
            <person name="Gearin G."/>
            <person name="Goldberg J."/>
            <person name="Griggs A."/>
            <person name="Gujja S."/>
            <person name="Heiman D."/>
            <person name="Howarth C."/>
            <person name="Larson L."/>
            <person name="Lui A."/>
            <person name="MacDonald P.J.P."/>
            <person name="Montmayeur A."/>
            <person name="Murphy C."/>
            <person name="Neiman D."/>
            <person name="Pearson M."/>
            <person name="Priest M."/>
            <person name="Roberts A."/>
            <person name="Saif S."/>
            <person name="Shea T."/>
            <person name="Shenoy N."/>
            <person name="Sisk P."/>
            <person name="Stolte C."/>
            <person name="Sykes S."/>
            <person name="Wortman J."/>
            <person name="Nusbaum C."/>
            <person name="Birren B."/>
        </authorList>
    </citation>
    <scope>NUCLEOTIDE SEQUENCE</scope>
    <source>
        <strain evidence="1">26406</strain>
    </source>
</reference>
<organism evidence="1">
    <name type="scientific">Fusarium oxysporum f. sp. melonis 26406</name>
    <dbReference type="NCBI Taxonomy" id="1089452"/>
    <lineage>
        <taxon>Eukaryota</taxon>
        <taxon>Fungi</taxon>
        <taxon>Dikarya</taxon>
        <taxon>Ascomycota</taxon>
        <taxon>Pezizomycotina</taxon>
        <taxon>Sordariomycetes</taxon>
        <taxon>Hypocreomycetidae</taxon>
        <taxon>Hypocreales</taxon>
        <taxon>Nectriaceae</taxon>
        <taxon>Fusarium</taxon>
        <taxon>Fusarium oxysporum species complex</taxon>
    </lineage>
</organism>
<dbReference type="HOGENOM" id="CLU_3242198_0_0_1"/>
<dbReference type="VEuPathDB" id="FungiDB:FOMG_19981"/>
<dbReference type="Proteomes" id="UP000030703">
    <property type="component" value="Unassembled WGS sequence"/>
</dbReference>
<sequence>MSSGCGSRWLKSACWEISKTAFGLHSAFSSRQTLGSTKCSGLT</sequence>
<evidence type="ECO:0000313" key="1">
    <source>
        <dbReference type="EMBL" id="EXK23239.1"/>
    </source>
</evidence>
<proteinExistence type="predicted"/>
<protein>
    <submittedName>
        <fullName evidence="1">Uncharacterized protein</fullName>
    </submittedName>
</protein>
<name>W9YUI8_FUSOX</name>
<dbReference type="EMBL" id="KI981176">
    <property type="protein sequence ID" value="EXK23240.1"/>
    <property type="molecule type" value="Genomic_DNA"/>
</dbReference>
<reference evidence="1" key="2">
    <citation type="submission" date="2014-02" db="EMBL/GenBank/DDBJ databases">
        <title>Annotation of the Genome Sequence of Fusarium oxysporum f. sp. melonis 26406.</title>
        <authorList>
            <consortium name="The Broad Institute Genomics Platform"/>
            <person name="Ma L.-J."/>
            <person name="Corby-Kistler H."/>
            <person name="Broz K."/>
            <person name="Gale L.R."/>
            <person name="Jonkers W."/>
            <person name="O'Donnell K."/>
            <person name="Ploetz R."/>
            <person name="Steinberg C."/>
            <person name="Schwartz D.C."/>
            <person name="VanEtten H."/>
            <person name="Zhou S."/>
            <person name="Young S.K."/>
            <person name="Zeng Q."/>
            <person name="Gargeya S."/>
            <person name="Fitzgerald M."/>
            <person name="Abouelleil A."/>
            <person name="Alvarado L."/>
            <person name="Chapman S.B."/>
            <person name="Gainer-Dewar J."/>
            <person name="Goldberg J."/>
            <person name="Griggs A."/>
            <person name="Gujja S."/>
            <person name="Hansen M."/>
            <person name="Howarth C."/>
            <person name="Imamovic A."/>
            <person name="Ireland A."/>
            <person name="Larimer J."/>
            <person name="McCowan C."/>
            <person name="Murphy C."/>
            <person name="Pearson M."/>
            <person name="Poon T.W."/>
            <person name="Priest M."/>
            <person name="Roberts A."/>
            <person name="Saif S."/>
            <person name="Shea T."/>
            <person name="Sykes S."/>
            <person name="Wortman J."/>
            <person name="Nusbaum C."/>
            <person name="Birren B."/>
        </authorList>
    </citation>
    <scope>NUCLEOTIDE SEQUENCE</scope>
    <source>
        <strain evidence="1">26406</strain>
    </source>
</reference>
<gene>
    <name evidence="1" type="ORF">FOMG_19981</name>
</gene>
<dbReference type="AlphaFoldDB" id="W9YUI8"/>
<accession>W9YUI8</accession>